<name>A0A2N9HXZ9_FAGSY</name>
<dbReference type="CDD" id="cd09279">
    <property type="entry name" value="RNase_HI_like"/>
    <property type="match status" value="1"/>
</dbReference>
<dbReference type="GO" id="GO:0004523">
    <property type="term" value="F:RNA-DNA hybrid ribonuclease activity"/>
    <property type="evidence" value="ECO:0007669"/>
    <property type="project" value="InterPro"/>
</dbReference>
<sequence length="842" mass="97107">MKPEWMLKIKEEVVKQPKAGFIKAVSQTDWVANVVPVPKKDRKVSMYIDFRDLNRACPKDDFPLPHIDAQVDNTAGTALMSFMDGFSGYNQILIAPEDMTKTTFVTEWGIYCYTVMPFGLKNTGAMYQRMATALLHNMMHKEVEVYVDDMIVKSSTRGEHITNLSKFFERIKKYKLKLNPNKCTFRVTARKLLGHMLLKKGEPKEWMEDCQKEFEAVKEYLSNPSVLAPLKPGRPFNLYLSVIEDALGSMLAQEDEDKQEHAIYYLSKRLKDYETRYMAVEKSCYALVWAMQKLRHILLGHQVLVVVKMDPLKYLFEKPSLTGKLSRWLILLVEFDLTYVAKNTIKRRLIAEHCAGHPVGEDVLDDDFPDEDILNVEERITWKMYFDGASNQHGYGVGVLLIAPDGVHIPLSAKLNFVVTNNVAEYEACIVGLEALLAIDVKEVEIYGDSTLVLPRENALATLASLVQIPENTFVRPIESKRREAPAHEREVCVLDDEINDGKPWYYDIRNFVEDMLTKKRQKGLSKKFIKGVCGPHMNGRMLAKKIVRLGFFWVTMEADCIEHAKKCHQCQIHSNLNHLPPKELYNMTSPWPFSIWGIDIIGKITSKASNGYEFILVAIDYFTKWVEAASFLVLKAKHVARFIESNIICCYGVPHEIISHNAMHFEDEVQRILQKYRDWADKLPFALWGYRTSIRTFTGMTPYSLIYGMEAVLPAEIEEESLRIILESQIPEAEWVKARYEQLILIEEKRLKALYHVQGYQRRMARAFNKKVKPRNLKEGDLVLKELRAPVFDPRGKFKPNWAGPYVIMTLFSSGAAKLMDMDGEELFQPVNLDRLRKYYV</sequence>
<dbReference type="InterPro" id="IPR001584">
    <property type="entry name" value="Integrase_cat-core"/>
</dbReference>
<dbReference type="CDD" id="cd09274">
    <property type="entry name" value="RNase_HI_RT_Ty3"/>
    <property type="match status" value="1"/>
</dbReference>
<dbReference type="Pfam" id="PF17919">
    <property type="entry name" value="RT_RNaseH_2"/>
    <property type="match status" value="1"/>
</dbReference>
<dbReference type="InterPro" id="IPR043128">
    <property type="entry name" value="Rev_trsase/Diguanyl_cyclase"/>
</dbReference>
<dbReference type="InterPro" id="IPR041577">
    <property type="entry name" value="RT_RNaseH_2"/>
</dbReference>
<dbReference type="InterPro" id="IPR002156">
    <property type="entry name" value="RNaseH_domain"/>
</dbReference>
<reference evidence="2" key="1">
    <citation type="submission" date="2018-02" db="EMBL/GenBank/DDBJ databases">
        <authorList>
            <person name="Cohen D.B."/>
            <person name="Kent A.D."/>
        </authorList>
    </citation>
    <scope>NUCLEOTIDE SEQUENCE</scope>
</reference>
<dbReference type="PANTHER" id="PTHR48475:SF1">
    <property type="entry name" value="RNASE H TYPE-1 DOMAIN-CONTAINING PROTEIN"/>
    <property type="match status" value="1"/>
</dbReference>
<proteinExistence type="predicted"/>
<dbReference type="InterPro" id="IPR036397">
    <property type="entry name" value="RNaseH_sf"/>
</dbReference>
<dbReference type="PROSITE" id="PS50994">
    <property type="entry name" value="INTEGRASE"/>
    <property type="match status" value="1"/>
</dbReference>
<dbReference type="Pfam" id="PF00078">
    <property type="entry name" value="RVT_1"/>
    <property type="match status" value="1"/>
</dbReference>
<accession>A0A2N9HXZ9</accession>
<dbReference type="GO" id="GO:0003676">
    <property type="term" value="F:nucleic acid binding"/>
    <property type="evidence" value="ECO:0007669"/>
    <property type="project" value="InterPro"/>
</dbReference>
<evidence type="ECO:0000259" key="1">
    <source>
        <dbReference type="PROSITE" id="PS50994"/>
    </source>
</evidence>
<organism evidence="2">
    <name type="scientific">Fagus sylvatica</name>
    <name type="common">Beechnut</name>
    <dbReference type="NCBI Taxonomy" id="28930"/>
    <lineage>
        <taxon>Eukaryota</taxon>
        <taxon>Viridiplantae</taxon>
        <taxon>Streptophyta</taxon>
        <taxon>Embryophyta</taxon>
        <taxon>Tracheophyta</taxon>
        <taxon>Spermatophyta</taxon>
        <taxon>Magnoliopsida</taxon>
        <taxon>eudicotyledons</taxon>
        <taxon>Gunneridae</taxon>
        <taxon>Pentapetalae</taxon>
        <taxon>rosids</taxon>
        <taxon>fabids</taxon>
        <taxon>Fagales</taxon>
        <taxon>Fagaceae</taxon>
        <taxon>Fagus</taxon>
    </lineage>
</organism>
<dbReference type="CDD" id="cd01647">
    <property type="entry name" value="RT_LTR"/>
    <property type="match status" value="1"/>
</dbReference>
<dbReference type="Gene3D" id="3.10.20.370">
    <property type="match status" value="1"/>
</dbReference>
<dbReference type="SUPFAM" id="SSF56672">
    <property type="entry name" value="DNA/RNA polymerases"/>
    <property type="match status" value="1"/>
</dbReference>
<evidence type="ECO:0000313" key="2">
    <source>
        <dbReference type="EMBL" id="SPD16975.1"/>
    </source>
</evidence>
<dbReference type="AlphaFoldDB" id="A0A2N9HXZ9"/>
<protein>
    <recommendedName>
        <fullName evidence="1">Integrase catalytic domain-containing protein</fullName>
    </recommendedName>
</protein>
<dbReference type="GO" id="GO:0003964">
    <property type="term" value="F:RNA-directed DNA polymerase activity"/>
    <property type="evidence" value="ECO:0007669"/>
    <property type="project" value="UniProtKB-KW"/>
</dbReference>
<dbReference type="EMBL" id="OIVN01004368">
    <property type="protein sequence ID" value="SPD16975.1"/>
    <property type="molecule type" value="Genomic_DNA"/>
</dbReference>
<dbReference type="InterPro" id="IPR000477">
    <property type="entry name" value="RT_dom"/>
</dbReference>
<dbReference type="SUPFAM" id="SSF53098">
    <property type="entry name" value="Ribonuclease H-like"/>
    <property type="match status" value="2"/>
</dbReference>
<dbReference type="Gene3D" id="3.10.10.10">
    <property type="entry name" value="HIV Type 1 Reverse Transcriptase, subunit A, domain 1"/>
    <property type="match status" value="1"/>
</dbReference>
<dbReference type="InterPro" id="IPR012337">
    <property type="entry name" value="RNaseH-like_sf"/>
</dbReference>
<dbReference type="InterPro" id="IPR043502">
    <property type="entry name" value="DNA/RNA_pol_sf"/>
</dbReference>
<feature type="domain" description="Integrase catalytic" evidence="1">
    <location>
        <begin position="587"/>
        <end position="688"/>
    </location>
</feature>
<dbReference type="GO" id="GO:0015074">
    <property type="term" value="P:DNA integration"/>
    <property type="evidence" value="ECO:0007669"/>
    <property type="project" value="InterPro"/>
</dbReference>
<dbReference type="Gene3D" id="3.30.420.10">
    <property type="entry name" value="Ribonuclease H-like superfamily/Ribonuclease H"/>
    <property type="match status" value="2"/>
</dbReference>
<dbReference type="Pfam" id="PF13456">
    <property type="entry name" value="RVT_3"/>
    <property type="match status" value="1"/>
</dbReference>
<dbReference type="Gene3D" id="3.30.70.270">
    <property type="match status" value="1"/>
</dbReference>
<gene>
    <name evidence="2" type="ORF">FSB_LOCUS44857</name>
</gene>
<dbReference type="PANTHER" id="PTHR48475">
    <property type="entry name" value="RIBONUCLEASE H"/>
    <property type="match status" value="1"/>
</dbReference>